<keyword evidence="4 6" id="KW-1133">Transmembrane helix</keyword>
<comment type="similarity">
    <text evidence="6">Belongs to the dicarboxylate/amino acid:cation symporter (DAACS) (TC 2.A.23) family.</text>
</comment>
<evidence type="ECO:0000256" key="1">
    <source>
        <dbReference type="ARBA" id="ARBA00004141"/>
    </source>
</evidence>
<keyword evidence="3 6" id="KW-0812">Transmembrane</keyword>
<keyword evidence="6" id="KW-0769">Symport</keyword>
<dbReference type="InterPro" id="IPR050746">
    <property type="entry name" value="DAACS"/>
</dbReference>
<protein>
    <recommendedName>
        <fullName evidence="6">Amino acid transporter</fullName>
    </recommendedName>
</protein>
<evidence type="ECO:0000256" key="4">
    <source>
        <dbReference type="ARBA" id="ARBA00022989"/>
    </source>
</evidence>
<evidence type="ECO:0000256" key="3">
    <source>
        <dbReference type="ARBA" id="ARBA00022692"/>
    </source>
</evidence>
<gene>
    <name evidence="7 9" type="ORF">P152DRAFT_196422</name>
</gene>
<dbReference type="Proteomes" id="UP000504638">
    <property type="component" value="Unplaced"/>
</dbReference>
<dbReference type="Gene3D" id="1.10.3860.10">
    <property type="entry name" value="Sodium:dicarboxylate symporter"/>
    <property type="match status" value="1"/>
</dbReference>
<organism evidence="7">
    <name type="scientific">Eremomyces bilateralis CBS 781.70</name>
    <dbReference type="NCBI Taxonomy" id="1392243"/>
    <lineage>
        <taxon>Eukaryota</taxon>
        <taxon>Fungi</taxon>
        <taxon>Dikarya</taxon>
        <taxon>Ascomycota</taxon>
        <taxon>Pezizomycotina</taxon>
        <taxon>Dothideomycetes</taxon>
        <taxon>Dothideomycetes incertae sedis</taxon>
        <taxon>Eremomycetales</taxon>
        <taxon>Eremomycetaceae</taxon>
        <taxon>Eremomyces</taxon>
    </lineage>
</organism>
<feature type="transmembrane region" description="Helical" evidence="6">
    <location>
        <begin position="416"/>
        <end position="443"/>
    </location>
</feature>
<reference evidence="9" key="2">
    <citation type="submission" date="2020-04" db="EMBL/GenBank/DDBJ databases">
        <authorList>
            <consortium name="NCBI Genome Project"/>
        </authorList>
    </citation>
    <scope>NUCLEOTIDE SEQUENCE</scope>
    <source>
        <strain evidence="9">CBS 781.70</strain>
    </source>
</reference>
<reference evidence="7 9" key="1">
    <citation type="submission" date="2020-01" db="EMBL/GenBank/DDBJ databases">
        <authorList>
            <consortium name="DOE Joint Genome Institute"/>
            <person name="Haridas S."/>
            <person name="Albert R."/>
            <person name="Binder M."/>
            <person name="Bloem J."/>
            <person name="Labutti K."/>
            <person name="Salamov A."/>
            <person name="Andreopoulos B."/>
            <person name="Baker S.E."/>
            <person name="Barry K."/>
            <person name="Bills G."/>
            <person name="Bluhm B.H."/>
            <person name="Cannon C."/>
            <person name="Castanera R."/>
            <person name="Culley D.E."/>
            <person name="Daum C."/>
            <person name="Ezra D."/>
            <person name="Gonzalez J.B."/>
            <person name="Henrissat B."/>
            <person name="Kuo A."/>
            <person name="Liang C."/>
            <person name="Lipzen A."/>
            <person name="Lutzoni F."/>
            <person name="Magnuson J."/>
            <person name="Mondo S."/>
            <person name="Nolan M."/>
            <person name="Ohm R."/>
            <person name="Pangilinan J."/>
            <person name="Park H.-J."/>
            <person name="Ramirez L."/>
            <person name="Alfaro M."/>
            <person name="Sun H."/>
            <person name="Tritt A."/>
            <person name="Yoshinaga Y."/>
            <person name="Zwiers L.-H."/>
            <person name="Turgeon B.G."/>
            <person name="Goodwin S.B."/>
            <person name="Spatafora J.W."/>
            <person name="Crous P.W."/>
            <person name="Grigoriev I.V."/>
        </authorList>
    </citation>
    <scope>NUCLEOTIDE SEQUENCE</scope>
    <source>
        <strain evidence="7 9">CBS 781.70</strain>
    </source>
</reference>
<feature type="transmembrane region" description="Helical" evidence="6">
    <location>
        <begin position="393"/>
        <end position="410"/>
    </location>
</feature>
<reference evidence="9" key="3">
    <citation type="submission" date="2025-04" db="UniProtKB">
        <authorList>
            <consortium name="RefSeq"/>
        </authorList>
    </citation>
    <scope>IDENTIFICATION</scope>
    <source>
        <strain evidence="9">CBS 781.70</strain>
    </source>
</reference>
<comment type="subcellular location">
    <subcellularLocation>
        <location evidence="1 6">Membrane</location>
        <topology evidence="1 6">Multi-pass membrane protein</topology>
    </subcellularLocation>
</comment>
<feature type="transmembrane region" description="Helical" evidence="6">
    <location>
        <begin position="283"/>
        <end position="308"/>
    </location>
</feature>
<dbReference type="GO" id="GO:0005313">
    <property type="term" value="F:L-glutamate transmembrane transporter activity"/>
    <property type="evidence" value="ECO:0007669"/>
    <property type="project" value="TreeGrafter"/>
</dbReference>
<name>A0A6G1GCQ3_9PEZI</name>
<sequence>MSKANEANLEEPEVHMRPVGTLDSFENQKTEFPAGGIQEEVAVKKPWGQRIVDDLKTPGHAFQIVVAAAIAIGIGIAVSVTVDDVPTAAPAILGIPGTLWLRGLKATVLPLIVVAIIIAMQNLRQMAREGAALARYTIMFYVGTTILAVIHSMIITDLGWRRLMRDVRDSLPEMSETAEEKVKAGDKQEPHDIVVTVFESFIPANIVSAVAEDELLAVLITAIIVGLLIKGPNSSLLRATKEVERIVSIAIAFLIKLAPLGVFSLILSNLLTLDVAAVGVNVGVLLGASIAQMLAHLFLVLPMIFFLITRTNPYSYWMKCSPAWITAWGTASSAATMPVTLRMMHARKVPDMVSRFSIPLGTLINMDGTAIYFPMVVVFLATTQGIKLNAGDYTIIVLLSTLSSIATTPIPSSSLVLTVMIANAVNVPVTGMFAIVVAFDWLIDRFRTMTNVSGDMYAAKCLEKLTGITDKDELDLNFEESRGSVGHPENYRV</sequence>
<accession>A0A6G1GCQ3</accession>
<dbReference type="PANTHER" id="PTHR11958:SF63">
    <property type="entry name" value="AMINO ACID TRANSPORTER"/>
    <property type="match status" value="1"/>
</dbReference>
<keyword evidence="8" id="KW-1185">Reference proteome</keyword>
<dbReference type="AlphaFoldDB" id="A0A6G1GCQ3"/>
<dbReference type="InterPro" id="IPR036458">
    <property type="entry name" value="Na:dicarbo_symporter_sf"/>
</dbReference>
<dbReference type="GeneID" id="54414876"/>
<dbReference type="SUPFAM" id="SSF118215">
    <property type="entry name" value="Proton glutamate symport protein"/>
    <property type="match status" value="1"/>
</dbReference>
<feature type="transmembrane region" description="Helical" evidence="6">
    <location>
        <begin position="245"/>
        <end position="271"/>
    </location>
</feature>
<keyword evidence="5 6" id="KW-0472">Membrane</keyword>
<dbReference type="InterPro" id="IPR001991">
    <property type="entry name" value="Na-dicarboxylate_symporter"/>
</dbReference>
<feature type="transmembrane region" description="Helical" evidence="6">
    <location>
        <begin position="215"/>
        <end position="233"/>
    </location>
</feature>
<evidence type="ECO:0000256" key="5">
    <source>
        <dbReference type="ARBA" id="ARBA00023136"/>
    </source>
</evidence>
<evidence type="ECO:0000313" key="7">
    <source>
        <dbReference type="EMBL" id="KAF1815782.1"/>
    </source>
</evidence>
<feature type="transmembrane region" description="Helical" evidence="6">
    <location>
        <begin position="132"/>
        <end position="155"/>
    </location>
</feature>
<dbReference type="Pfam" id="PF00375">
    <property type="entry name" value="SDF"/>
    <property type="match status" value="1"/>
</dbReference>
<proteinExistence type="inferred from homology"/>
<dbReference type="EMBL" id="ML975151">
    <property type="protein sequence ID" value="KAF1815782.1"/>
    <property type="molecule type" value="Genomic_DNA"/>
</dbReference>
<feature type="transmembrane region" description="Helical" evidence="6">
    <location>
        <begin position="320"/>
        <end position="340"/>
    </location>
</feature>
<dbReference type="OrthoDB" id="5877963at2759"/>
<dbReference type="PANTHER" id="PTHR11958">
    <property type="entry name" value="SODIUM/DICARBOXYLATE SYMPORTER-RELATED"/>
    <property type="match status" value="1"/>
</dbReference>
<feature type="transmembrane region" description="Helical" evidence="6">
    <location>
        <begin position="100"/>
        <end position="120"/>
    </location>
</feature>
<keyword evidence="2 6" id="KW-0813">Transport</keyword>
<evidence type="ECO:0000313" key="8">
    <source>
        <dbReference type="Proteomes" id="UP000504638"/>
    </source>
</evidence>
<evidence type="ECO:0000313" key="9">
    <source>
        <dbReference type="RefSeq" id="XP_033537413.1"/>
    </source>
</evidence>
<evidence type="ECO:0000256" key="6">
    <source>
        <dbReference type="RuleBase" id="RU361216"/>
    </source>
</evidence>
<dbReference type="PRINTS" id="PR00173">
    <property type="entry name" value="EDTRNSPORT"/>
</dbReference>
<dbReference type="RefSeq" id="XP_033537413.1">
    <property type="nucleotide sequence ID" value="XM_033674306.1"/>
</dbReference>
<feature type="transmembrane region" description="Helical" evidence="6">
    <location>
        <begin position="360"/>
        <end position="381"/>
    </location>
</feature>
<dbReference type="GO" id="GO:0015501">
    <property type="term" value="F:glutamate:sodium symporter activity"/>
    <property type="evidence" value="ECO:0007669"/>
    <property type="project" value="TreeGrafter"/>
</dbReference>
<evidence type="ECO:0000256" key="2">
    <source>
        <dbReference type="ARBA" id="ARBA00022448"/>
    </source>
</evidence>
<feature type="transmembrane region" description="Helical" evidence="6">
    <location>
        <begin position="60"/>
        <end position="80"/>
    </location>
</feature>
<dbReference type="GO" id="GO:0015175">
    <property type="term" value="F:neutral L-amino acid transmembrane transporter activity"/>
    <property type="evidence" value="ECO:0007669"/>
    <property type="project" value="TreeGrafter"/>
</dbReference>
<dbReference type="GO" id="GO:0005886">
    <property type="term" value="C:plasma membrane"/>
    <property type="evidence" value="ECO:0007669"/>
    <property type="project" value="TreeGrafter"/>
</dbReference>